<reference evidence="3" key="2">
    <citation type="submission" date="2015-08" db="UniProtKB">
        <authorList>
            <consortium name="WormBaseParasite"/>
        </authorList>
    </citation>
    <scope>IDENTIFICATION</scope>
</reference>
<name>A0A0K0FWL2_STRVS</name>
<sequence length="219" mass="25525">MSVKLITSLASNIFLFGFNGLFQLFSIVINFYLITLQRVLLSLLIIFGEIPVSRHEPMSERKGLFIYRIIRNYVNLIQYVRNWLGRWYNNDILKTAPIPILYEDDEIDESFFSSDKESVSSVFGGSECNCTIKPVNKAGEVNYSCIWKIFSIPIQIITLIFQIIFSYVEFPEESVTRISISSFSHREVLPIEYSSFYNKNTMETSDYQTDVEFIDDEIF</sequence>
<organism evidence="2 3">
    <name type="scientific">Strongyloides venezuelensis</name>
    <name type="common">Threadworm</name>
    <dbReference type="NCBI Taxonomy" id="75913"/>
    <lineage>
        <taxon>Eukaryota</taxon>
        <taxon>Metazoa</taxon>
        <taxon>Ecdysozoa</taxon>
        <taxon>Nematoda</taxon>
        <taxon>Chromadorea</taxon>
        <taxon>Rhabditida</taxon>
        <taxon>Tylenchina</taxon>
        <taxon>Panagrolaimomorpha</taxon>
        <taxon>Strongyloidoidea</taxon>
        <taxon>Strongyloididae</taxon>
        <taxon>Strongyloides</taxon>
    </lineage>
</organism>
<keyword evidence="2" id="KW-1185">Reference proteome</keyword>
<evidence type="ECO:0000313" key="3">
    <source>
        <dbReference type="WBParaSite" id="SVE_1680900.1"/>
    </source>
</evidence>
<feature type="transmembrane region" description="Helical" evidence="1">
    <location>
        <begin position="12"/>
        <end position="34"/>
    </location>
</feature>
<evidence type="ECO:0000256" key="1">
    <source>
        <dbReference type="SAM" id="Phobius"/>
    </source>
</evidence>
<dbReference type="WBParaSite" id="SVE_1680900.1">
    <property type="protein sequence ID" value="SVE_1680900.1"/>
    <property type="gene ID" value="SVE_1680900"/>
</dbReference>
<dbReference type="Proteomes" id="UP000035680">
    <property type="component" value="Unassembled WGS sequence"/>
</dbReference>
<dbReference type="AlphaFoldDB" id="A0A0K0FWL2"/>
<keyword evidence="1" id="KW-0812">Transmembrane</keyword>
<keyword evidence="1" id="KW-0472">Membrane</keyword>
<keyword evidence="1" id="KW-1133">Transmembrane helix</keyword>
<evidence type="ECO:0000313" key="2">
    <source>
        <dbReference type="Proteomes" id="UP000035680"/>
    </source>
</evidence>
<proteinExistence type="predicted"/>
<reference evidence="2" key="1">
    <citation type="submission" date="2014-07" db="EMBL/GenBank/DDBJ databases">
        <authorList>
            <person name="Martin A.A"/>
            <person name="De Silva N."/>
        </authorList>
    </citation>
    <scope>NUCLEOTIDE SEQUENCE</scope>
</reference>
<protein>
    <submittedName>
        <fullName evidence="3">Bestrophin homolog</fullName>
    </submittedName>
</protein>
<accession>A0A0K0FWL2</accession>